<name>A0AA39CNR9_9EURO</name>
<protein>
    <recommendedName>
        <fullName evidence="4">N-acetyltransferase domain-containing protein</fullName>
    </recommendedName>
</protein>
<dbReference type="PANTHER" id="PTHR20958">
    <property type="entry name" value="GLYCINE N-ACYLTRANSFERASE-LIKE PROTEIN"/>
    <property type="match status" value="1"/>
</dbReference>
<evidence type="ECO:0000313" key="2">
    <source>
        <dbReference type="EMBL" id="KAJ9614510.1"/>
    </source>
</evidence>
<dbReference type="Proteomes" id="UP001172673">
    <property type="component" value="Unassembled WGS sequence"/>
</dbReference>
<comment type="caution">
    <text evidence="2">The sequence shown here is derived from an EMBL/GenBank/DDBJ whole genome shotgun (WGS) entry which is preliminary data.</text>
</comment>
<evidence type="ECO:0000313" key="3">
    <source>
        <dbReference type="Proteomes" id="UP001172673"/>
    </source>
</evidence>
<dbReference type="Gene3D" id="3.40.630.30">
    <property type="match status" value="1"/>
</dbReference>
<keyword evidence="3" id="KW-1185">Reference proteome</keyword>
<reference evidence="2" key="1">
    <citation type="submission" date="2022-10" db="EMBL/GenBank/DDBJ databases">
        <title>Culturing micro-colonial fungi from biological soil crusts in the Mojave desert and describing Neophaeococcomyces mojavensis, and introducing the new genera and species Taxawa tesnikishii.</title>
        <authorList>
            <person name="Kurbessoian T."/>
            <person name="Stajich J.E."/>
        </authorList>
    </citation>
    <scope>NUCLEOTIDE SEQUENCE</scope>
    <source>
        <strain evidence="2">TK_41</strain>
    </source>
</reference>
<sequence length="414" mass="46079">MTRSQTQFEDGESIEIESGALSPEQIAPLLNKLGSHLPYSIPLVRRIQFYLHHPISPTARIFVAAVVESRGGQGHVDGLSDEARDGTGDSGELDLWLLEPQSRKHPWITAHVDLAFAGQTAVWVYGSWESDLEDPMPSSLADSMEALELTHAEPHPTRKALMRVLFDYISVELIPLRPTSPSEEWLGLERTGKYLSKPYSRDKVLFGTVSEKLWALFPREARTRTDPDYWKYIFKVDSKPQRQVEGRDSNVPVPSLPAGYSFGVMKDENLQMVLDRTPIPRTLNTLRQFVSVGLFHESSQIPIGWGFLGKDASLSSLHTEPEHRGKGLAVALGAELLRKQHITTSSDDGQERGGREGGEINGQVKGEGGFTWAHADVSKNNKASLRVMEKLGGKPTWMVMWTEVNMSEVLSATQ</sequence>
<accession>A0AA39CNR9</accession>
<evidence type="ECO:0000256" key="1">
    <source>
        <dbReference type="SAM" id="MobiDB-lite"/>
    </source>
</evidence>
<dbReference type="PANTHER" id="PTHR20958:SF6">
    <property type="entry name" value="GLYCINE N-ACYLTRANSFERASE-LIKE PROTEIN"/>
    <property type="match status" value="1"/>
</dbReference>
<feature type="region of interest" description="Disordered" evidence="1">
    <location>
        <begin position="342"/>
        <end position="366"/>
    </location>
</feature>
<dbReference type="AlphaFoldDB" id="A0AA39CNR9"/>
<organism evidence="2 3">
    <name type="scientific">Cladophialophora chaetospira</name>
    <dbReference type="NCBI Taxonomy" id="386627"/>
    <lineage>
        <taxon>Eukaryota</taxon>
        <taxon>Fungi</taxon>
        <taxon>Dikarya</taxon>
        <taxon>Ascomycota</taxon>
        <taxon>Pezizomycotina</taxon>
        <taxon>Eurotiomycetes</taxon>
        <taxon>Chaetothyriomycetidae</taxon>
        <taxon>Chaetothyriales</taxon>
        <taxon>Herpotrichiellaceae</taxon>
        <taxon>Cladophialophora</taxon>
    </lineage>
</organism>
<proteinExistence type="predicted"/>
<gene>
    <name evidence="2" type="ORF">H2200_002647</name>
</gene>
<feature type="compositionally biased region" description="Basic and acidic residues" evidence="1">
    <location>
        <begin position="349"/>
        <end position="358"/>
    </location>
</feature>
<dbReference type="SUPFAM" id="SSF55729">
    <property type="entry name" value="Acyl-CoA N-acyltransferases (Nat)"/>
    <property type="match status" value="1"/>
</dbReference>
<dbReference type="EMBL" id="JAPDRK010000003">
    <property type="protein sequence ID" value="KAJ9614510.1"/>
    <property type="molecule type" value="Genomic_DNA"/>
</dbReference>
<evidence type="ECO:0008006" key="4">
    <source>
        <dbReference type="Google" id="ProtNLM"/>
    </source>
</evidence>
<dbReference type="InterPro" id="IPR016181">
    <property type="entry name" value="Acyl_CoA_acyltransferase"/>
</dbReference>
<dbReference type="InterPro" id="IPR053225">
    <property type="entry name" value="Acyl-CoA_N-acyltransferase"/>
</dbReference>